<comment type="caution">
    <text evidence="3">The sequence shown here is derived from an EMBL/GenBank/DDBJ whole genome shotgun (WGS) entry which is preliminary data.</text>
</comment>
<feature type="region of interest" description="Disordered" evidence="2">
    <location>
        <begin position="61"/>
        <end position="95"/>
    </location>
</feature>
<gene>
    <name evidence="3" type="ORF">VSS16_27550</name>
</gene>
<evidence type="ECO:0000256" key="1">
    <source>
        <dbReference type="SAM" id="Coils"/>
    </source>
</evidence>
<organism evidence="3 4">
    <name type="scientific">Streptomyces broussonetiae</name>
    <dbReference type="NCBI Taxonomy" id="2686304"/>
    <lineage>
        <taxon>Bacteria</taxon>
        <taxon>Bacillati</taxon>
        <taxon>Actinomycetota</taxon>
        <taxon>Actinomycetes</taxon>
        <taxon>Kitasatosporales</taxon>
        <taxon>Streptomycetaceae</taxon>
        <taxon>Streptomyces</taxon>
    </lineage>
</organism>
<evidence type="ECO:0000313" key="3">
    <source>
        <dbReference type="EMBL" id="MFB8776451.1"/>
    </source>
</evidence>
<keyword evidence="1" id="KW-0175">Coiled coil</keyword>
<dbReference type="RefSeq" id="WP_376734994.1">
    <property type="nucleotide sequence ID" value="NZ_JAYMRP010000031.1"/>
</dbReference>
<reference evidence="3 4" key="1">
    <citation type="submission" date="2024-01" db="EMBL/GenBank/DDBJ databases">
        <title>Genome mining of biosynthetic gene clusters to explore secondary metabolites of Streptomyces sp.</title>
        <authorList>
            <person name="Baig A."/>
            <person name="Ajitkumar Shintre N."/>
            <person name="Kumar H."/>
            <person name="Anbarasu A."/>
            <person name="Ramaiah S."/>
        </authorList>
    </citation>
    <scope>NUCLEOTIDE SEQUENCE [LARGE SCALE GENOMIC DNA]</scope>
    <source>
        <strain evidence="3 4">A57</strain>
    </source>
</reference>
<accession>A0ABV5EHX3</accession>
<protein>
    <submittedName>
        <fullName evidence="3">Uncharacterized protein</fullName>
    </submittedName>
</protein>
<keyword evidence="4" id="KW-1185">Reference proteome</keyword>
<evidence type="ECO:0000313" key="4">
    <source>
        <dbReference type="Proteomes" id="UP001585080"/>
    </source>
</evidence>
<sequence length="161" mass="16635">MSTSATGPSGVEAAAALLETELAQLEKRQAALQERQRAVERELSGLAGRIESIRGALDALRAVPPATTTPAGEAEDDPDTTPTPAPTAPAAESLGSRFTDQVIAVLARDPGAALRARDVAEVLGRAQSAGTINAVRSTLDRLVATSRARRVGRGLYQAPAD</sequence>
<proteinExistence type="predicted"/>
<evidence type="ECO:0000256" key="2">
    <source>
        <dbReference type="SAM" id="MobiDB-lite"/>
    </source>
</evidence>
<dbReference type="Proteomes" id="UP001585080">
    <property type="component" value="Unassembled WGS sequence"/>
</dbReference>
<name>A0ABV5EHX3_9ACTN</name>
<dbReference type="EMBL" id="JAYMRP010000031">
    <property type="protein sequence ID" value="MFB8776451.1"/>
    <property type="molecule type" value="Genomic_DNA"/>
</dbReference>
<feature type="coiled-coil region" evidence="1">
    <location>
        <begin position="15"/>
        <end position="42"/>
    </location>
</feature>